<evidence type="ECO:0000313" key="2">
    <source>
        <dbReference type="Proteomes" id="UP000577707"/>
    </source>
</evidence>
<comment type="caution">
    <text evidence="1">The sequence shown here is derived from an EMBL/GenBank/DDBJ whole genome shotgun (WGS) entry which is preliminary data.</text>
</comment>
<reference evidence="1 2" key="1">
    <citation type="submission" date="2020-08" db="EMBL/GenBank/DDBJ databases">
        <title>Genomic Encyclopedia of Type Strains, Phase III (KMG-III): the genomes of soil and plant-associated and newly described type strains.</title>
        <authorList>
            <person name="Whitman W."/>
        </authorList>
    </citation>
    <scope>NUCLEOTIDE SEQUENCE [LARGE SCALE GENOMIC DNA]</scope>
    <source>
        <strain evidence="1 2">CECT 3302</strain>
    </source>
</reference>
<dbReference type="Proteomes" id="UP000577707">
    <property type="component" value="Unassembled WGS sequence"/>
</dbReference>
<dbReference type="AlphaFoldDB" id="A0A7W5FAW2"/>
<keyword evidence="2" id="KW-1185">Reference proteome</keyword>
<dbReference type="EMBL" id="JACHXG010000011">
    <property type="protein sequence ID" value="MBB3091586.1"/>
    <property type="molecule type" value="Genomic_DNA"/>
</dbReference>
<sequence length="70" mass="6954">MVTAPLVLILGVIAFFMTKGTASTIAATIVNILFGIALASTLIGPPMIQGLEAGSNAVVQGISDAIKAGI</sequence>
<protein>
    <submittedName>
        <fullName evidence="1">Intracellular septation protein A</fullName>
    </submittedName>
</protein>
<accession>A0A7W5FAW2</accession>
<dbReference type="RefSeq" id="WP_183549994.1">
    <property type="nucleotide sequence ID" value="NZ_BMQT01000012.1"/>
</dbReference>
<name>A0A7W5FAW2_9ACTN</name>
<evidence type="ECO:0000313" key="1">
    <source>
        <dbReference type="EMBL" id="MBB3091586.1"/>
    </source>
</evidence>
<gene>
    <name evidence="1" type="ORF">FHS12_004556</name>
</gene>
<organism evidence="1 2">
    <name type="scientific">Nocardioides albus</name>
    <dbReference type="NCBI Taxonomy" id="1841"/>
    <lineage>
        <taxon>Bacteria</taxon>
        <taxon>Bacillati</taxon>
        <taxon>Actinomycetota</taxon>
        <taxon>Actinomycetes</taxon>
        <taxon>Propionibacteriales</taxon>
        <taxon>Nocardioidaceae</taxon>
        <taxon>Nocardioides</taxon>
    </lineage>
</organism>
<proteinExistence type="predicted"/>